<organism evidence="1 2">
    <name type="scientific">Eubacterium uniforme</name>
    <dbReference type="NCBI Taxonomy" id="39495"/>
    <lineage>
        <taxon>Bacteria</taxon>
        <taxon>Bacillati</taxon>
        <taxon>Bacillota</taxon>
        <taxon>Clostridia</taxon>
        <taxon>Eubacteriales</taxon>
        <taxon>Eubacteriaceae</taxon>
        <taxon>Eubacterium</taxon>
    </lineage>
</organism>
<protein>
    <submittedName>
        <fullName evidence="1">Uncharacterized protein</fullName>
    </submittedName>
</protein>
<proteinExistence type="predicted"/>
<dbReference type="STRING" id="39495.SAMN02745111_01530"/>
<dbReference type="RefSeq" id="WP_078766395.1">
    <property type="nucleotide sequence ID" value="NZ_FUXZ01000009.1"/>
</dbReference>
<keyword evidence="2" id="KW-1185">Reference proteome</keyword>
<reference evidence="1 2" key="1">
    <citation type="submission" date="2017-02" db="EMBL/GenBank/DDBJ databases">
        <authorList>
            <person name="Peterson S.W."/>
        </authorList>
    </citation>
    <scope>NUCLEOTIDE SEQUENCE [LARGE SCALE GENOMIC DNA]</scope>
    <source>
        <strain evidence="1 2">ATCC 35992</strain>
    </source>
</reference>
<evidence type="ECO:0000313" key="1">
    <source>
        <dbReference type="EMBL" id="SKA68092.1"/>
    </source>
</evidence>
<name>A0A1T4VSW9_9FIRM</name>
<dbReference type="AlphaFoldDB" id="A0A1T4VSW9"/>
<accession>A0A1T4VSW9</accession>
<dbReference type="Proteomes" id="UP000190814">
    <property type="component" value="Unassembled WGS sequence"/>
</dbReference>
<dbReference type="EMBL" id="FUXZ01000009">
    <property type="protein sequence ID" value="SKA68092.1"/>
    <property type="molecule type" value="Genomic_DNA"/>
</dbReference>
<evidence type="ECO:0000313" key="2">
    <source>
        <dbReference type="Proteomes" id="UP000190814"/>
    </source>
</evidence>
<sequence>MKYIKNILRKLTIVAFAIIISLPTLVFAKEAYTTTFNFENFVDGKYRSFDKGDIKIKVTSSCDEDRCKKKEFTIILYRKDWIFNTNIGEVDVKYSGTTKEKWTNMSSGKYKLYLVKDLDGAHLKGKIKITQ</sequence>
<gene>
    <name evidence="1" type="ORF">SAMN02745111_01530</name>
</gene>